<dbReference type="Proteomes" id="UP001527882">
    <property type="component" value="Unassembled WGS sequence"/>
</dbReference>
<protein>
    <submittedName>
        <fullName evidence="1">Sheath polysaccharide-degrading enzyme</fullName>
    </submittedName>
</protein>
<name>A0ABT4Q376_9BACL</name>
<dbReference type="EMBL" id="JAQAGZ010000001">
    <property type="protein sequence ID" value="MCZ8511332.1"/>
    <property type="molecule type" value="Genomic_DNA"/>
</dbReference>
<dbReference type="InterPro" id="IPR011050">
    <property type="entry name" value="Pectin_lyase_fold/virulence"/>
</dbReference>
<evidence type="ECO:0000313" key="1">
    <source>
        <dbReference type="EMBL" id="MCZ8511332.1"/>
    </source>
</evidence>
<sequence>MKVTNAQKGIVLDNSNYSVLDNVEVYGLGQEGVHFRDGSSNNTLQNSYVHDTGKIDPGFGEAVYVGSDNGVWSTYNSKCDNNIISNNTLGPNVTAEHVDIKEGTTGTVVAYNTFNGTGISGQNSADSFVDTKGNNASVHDNTGSRNNNSNIVDAFQMHVQVSGWGLNADFSNNTVNLDNTTGYVVNAVTGTTAKAHNNTRNPSGNMYKGSVTVY</sequence>
<comment type="caution">
    <text evidence="1">The sequence shown here is derived from an EMBL/GenBank/DDBJ whole genome shotgun (WGS) entry which is preliminary data.</text>
</comment>
<evidence type="ECO:0000313" key="2">
    <source>
        <dbReference type="Proteomes" id="UP001527882"/>
    </source>
</evidence>
<proteinExistence type="predicted"/>
<accession>A0ABT4Q376</accession>
<organism evidence="1 2">
    <name type="scientific">Paenibacillus gyeongsangnamensis</name>
    <dbReference type="NCBI Taxonomy" id="3388067"/>
    <lineage>
        <taxon>Bacteria</taxon>
        <taxon>Bacillati</taxon>
        <taxon>Bacillota</taxon>
        <taxon>Bacilli</taxon>
        <taxon>Bacillales</taxon>
        <taxon>Paenibacillaceae</taxon>
        <taxon>Paenibacillus</taxon>
    </lineage>
</organism>
<dbReference type="SUPFAM" id="SSF51126">
    <property type="entry name" value="Pectin lyase-like"/>
    <property type="match status" value="1"/>
</dbReference>
<gene>
    <name evidence="1" type="ORF">O9H85_02540</name>
</gene>
<dbReference type="InterPro" id="IPR012334">
    <property type="entry name" value="Pectin_lyas_fold"/>
</dbReference>
<reference evidence="1 2" key="1">
    <citation type="submission" date="2022-12" db="EMBL/GenBank/DDBJ databases">
        <title>Draft genome sequence of Paenibacillus sp. dW9.</title>
        <authorList>
            <person name="Choi E.-W."/>
            <person name="Kim D.-U."/>
        </authorList>
    </citation>
    <scope>NUCLEOTIDE SEQUENCE [LARGE SCALE GENOMIC DNA]</scope>
    <source>
        <strain evidence="2">dW9</strain>
    </source>
</reference>
<dbReference type="Gene3D" id="2.160.20.10">
    <property type="entry name" value="Single-stranded right-handed beta-helix, Pectin lyase-like"/>
    <property type="match status" value="1"/>
</dbReference>
<keyword evidence="2" id="KW-1185">Reference proteome</keyword>